<dbReference type="RefSeq" id="WP_119119461.1">
    <property type="nucleotide sequence ID" value="NZ_QXIT01000046.1"/>
</dbReference>
<dbReference type="AlphaFoldDB" id="A0A398DN58"/>
<dbReference type="InterPro" id="IPR029903">
    <property type="entry name" value="RmlD-like-bd"/>
</dbReference>
<evidence type="ECO:0000256" key="6">
    <source>
        <dbReference type="RuleBase" id="RU364082"/>
    </source>
</evidence>
<sequence length="289" mass="31859">MTVLVVGAGGRLGREFMDRLSLLDDLTGLTHVQCDITDSLAVERTVLELQPTVVINCAAQPSVDVCEKDHDQAYRINVLGARNVAHAAYKVAAKVVHFSTDYVFDGTADHVYTEWDTPNPINWYGRTKLMSEEAVRYANPDSLVLRIAYVYGAHGDNPVTAVVRAAQSGTPFTLPDDQIMSPTSATEIVQQTMLLIQRGAVGTYHVTGKGQTSRYEFAQSVATILGLDAPIVPAHAADIPGRVPRPLRTPLAHEHLRLEDQDMMSEWDQALYEFLVDHKRVLLHGEEVS</sequence>
<dbReference type="Gene3D" id="3.90.25.10">
    <property type="entry name" value="UDP-galactose 4-epimerase, domain 1"/>
    <property type="match status" value="1"/>
</dbReference>
<dbReference type="PANTHER" id="PTHR10491">
    <property type="entry name" value="DTDP-4-DEHYDRORHAMNOSE REDUCTASE"/>
    <property type="match status" value="1"/>
</dbReference>
<keyword evidence="10" id="KW-1185">Reference proteome</keyword>
<evidence type="ECO:0000259" key="7">
    <source>
        <dbReference type="Pfam" id="PF04321"/>
    </source>
</evidence>
<reference evidence="10 11" key="1">
    <citation type="submission" date="2018-09" db="EMBL/GenBank/DDBJ databases">
        <title>Discovery and Ecogenomic Context for Candidatus Cryosericales, a Global Caldiserica Order Active in Thawing Permafrost.</title>
        <authorList>
            <person name="Martinez M.A."/>
            <person name="Woodcroft B.J."/>
            <person name="Ignacio Espinoza J.C."/>
            <person name="Zayed A."/>
            <person name="Singleton C.M."/>
            <person name="Boyd J."/>
            <person name="Li Y.-F."/>
            <person name="Purvine S."/>
            <person name="Maughan H."/>
            <person name="Hodgkins S.B."/>
            <person name="Anderson D."/>
            <person name="Sederholm M."/>
            <person name="Temperton B."/>
            <person name="Saleska S.R."/>
            <person name="Tyson G.W."/>
            <person name="Rich V.I."/>
        </authorList>
    </citation>
    <scope>NUCLEOTIDE SEQUENCE [LARGE SCALE GENOMIC DNA]</scope>
    <source>
        <strain evidence="9 11">SMC5</strain>
        <strain evidence="8 10">SMC6</strain>
    </source>
</reference>
<comment type="function">
    <text evidence="6">Catalyzes the reduction of dTDP-6-deoxy-L-lyxo-4-hexulose to yield dTDP-L-rhamnose.</text>
</comment>
<dbReference type="Gene3D" id="3.40.50.720">
    <property type="entry name" value="NAD(P)-binding Rossmann-like Domain"/>
    <property type="match status" value="1"/>
</dbReference>
<keyword evidence="6" id="KW-0521">NADP</keyword>
<comment type="catalytic activity">
    <reaction evidence="5">
        <text>dTDP-beta-L-rhamnose + NADP(+) = dTDP-4-dehydro-beta-L-rhamnose + NADPH + H(+)</text>
        <dbReference type="Rhea" id="RHEA:21796"/>
        <dbReference type="ChEBI" id="CHEBI:15378"/>
        <dbReference type="ChEBI" id="CHEBI:57510"/>
        <dbReference type="ChEBI" id="CHEBI:57783"/>
        <dbReference type="ChEBI" id="CHEBI:58349"/>
        <dbReference type="ChEBI" id="CHEBI:62830"/>
        <dbReference type="EC" id="1.1.1.133"/>
    </reaction>
</comment>
<evidence type="ECO:0000256" key="3">
    <source>
        <dbReference type="ARBA" id="ARBA00012929"/>
    </source>
</evidence>
<dbReference type="Proteomes" id="UP000266260">
    <property type="component" value="Unassembled WGS sequence"/>
</dbReference>
<name>A0A398DN58_9BACT</name>
<dbReference type="OrthoDB" id="9803892at2"/>
<dbReference type="CDD" id="cd05254">
    <property type="entry name" value="dTDP_HR_like_SDR_e"/>
    <property type="match status" value="1"/>
</dbReference>
<dbReference type="InterPro" id="IPR005913">
    <property type="entry name" value="dTDP_dehydrorham_reduct"/>
</dbReference>
<dbReference type="NCBIfam" id="TIGR01214">
    <property type="entry name" value="rmlD"/>
    <property type="match status" value="1"/>
</dbReference>
<dbReference type="GO" id="GO:0005829">
    <property type="term" value="C:cytosol"/>
    <property type="evidence" value="ECO:0007669"/>
    <property type="project" value="TreeGrafter"/>
</dbReference>
<evidence type="ECO:0000256" key="2">
    <source>
        <dbReference type="ARBA" id="ARBA00010944"/>
    </source>
</evidence>
<dbReference type="InterPro" id="IPR036291">
    <property type="entry name" value="NAD(P)-bd_dom_sf"/>
</dbReference>
<dbReference type="EC" id="1.1.1.133" evidence="3 6"/>
<organism evidence="9 11">
    <name type="scientific">Candidatus Cryosericum odellii</name>
    <dbReference type="NCBI Taxonomy" id="2290917"/>
    <lineage>
        <taxon>Bacteria</taxon>
        <taxon>Pseudomonadati</taxon>
        <taxon>Caldisericota/Cryosericota group</taxon>
        <taxon>Candidatus Cryosericota</taxon>
        <taxon>Candidatus Cryosericia</taxon>
        <taxon>Candidatus Cryosericales</taxon>
        <taxon>Candidatus Cryosericaceae</taxon>
        <taxon>Candidatus Cryosericum</taxon>
    </lineage>
</organism>
<comment type="caution">
    <text evidence="9">The sequence shown here is derived from an EMBL/GenBank/DDBJ whole genome shotgun (WGS) entry which is preliminary data.</text>
</comment>
<dbReference type="UniPathway" id="UPA00124"/>
<protein>
    <recommendedName>
        <fullName evidence="4 6">dTDP-4-dehydrorhamnose reductase</fullName>
        <ecNumber evidence="3 6">1.1.1.133</ecNumber>
    </recommendedName>
</protein>
<dbReference type="EMBL" id="QXIT01000046">
    <property type="protein sequence ID" value="RIE09618.1"/>
    <property type="molecule type" value="Genomic_DNA"/>
</dbReference>
<dbReference type="GO" id="GO:0008831">
    <property type="term" value="F:dTDP-4-dehydrorhamnose reductase activity"/>
    <property type="evidence" value="ECO:0007669"/>
    <property type="project" value="UniProtKB-EC"/>
</dbReference>
<gene>
    <name evidence="9" type="primary">rfbD</name>
    <name evidence="9" type="ORF">SMC5_02565</name>
    <name evidence="8" type="ORF">SMC6_02430</name>
</gene>
<comment type="similarity">
    <text evidence="2 6">Belongs to the dTDP-4-dehydrorhamnose reductase family.</text>
</comment>
<dbReference type="GO" id="GO:0019305">
    <property type="term" value="P:dTDP-rhamnose biosynthetic process"/>
    <property type="evidence" value="ECO:0007669"/>
    <property type="project" value="UniProtKB-UniPathway"/>
</dbReference>
<dbReference type="EMBL" id="QXIU01000068">
    <property type="protein sequence ID" value="RIE13588.1"/>
    <property type="molecule type" value="Genomic_DNA"/>
</dbReference>
<proteinExistence type="inferred from homology"/>
<comment type="pathway">
    <text evidence="1 6">Carbohydrate biosynthesis; dTDP-L-rhamnose biosynthesis.</text>
</comment>
<evidence type="ECO:0000313" key="11">
    <source>
        <dbReference type="Proteomes" id="UP000266489"/>
    </source>
</evidence>
<evidence type="ECO:0000256" key="4">
    <source>
        <dbReference type="ARBA" id="ARBA00017099"/>
    </source>
</evidence>
<evidence type="ECO:0000313" key="8">
    <source>
        <dbReference type="EMBL" id="RIE09618.1"/>
    </source>
</evidence>
<evidence type="ECO:0000256" key="5">
    <source>
        <dbReference type="ARBA" id="ARBA00048200"/>
    </source>
</evidence>
<accession>A0A398DN58</accession>
<keyword evidence="6 9" id="KW-0560">Oxidoreductase</keyword>
<feature type="domain" description="RmlD-like substrate binding" evidence="7">
    <location>
        <begin position="1"/>
        <end position="276"/>
    </location>
</feature>
<evidence type="ECO:0000256" key="1">
    <source>
        <dbReference type="ARBA" id="ARBA00004781"/>
    </source>
</evidence>
<evidence type="ECO:0000313" key="10">
    <source>
        <dbReference type="Proteomes" id="UP000266260"/>
    </source>
</evidence>
<dbReference type="Proteomes" id="UP000266489">
    <property type="component" value="Unassembled WGS sequence"/>
</dbReference>
<evidence type="ECO:0000313" key="9">
    <source>
        <dbReference type="EMBL" id="RIE13588.1"/>
    </source>
</evidence>
<accession>A0A398DBE8</accession>
<dbReference type="PANTHER" id="PTHR10491:SF4">
    <property type="entry name" value="METHIONINE ADENOSYLTRANSFERASE 2 SUBUNIT BETA"/>
    <property type="match status" value="1"/>
</dbReference>
<dbReference type="SUPFAM" id="SSF51735">
    <property type="entry name" value="NAD(P)-binding Rossmann-fold domains"/>
    <property type="match status" value="1"/>
</dbReference>
<dbReference type="Pfam" id="PF04321">
    <property type="entry name" value="RmlD_sub_bind"/>
    <property type="match status" value="1"/>
</dbReference>